<keyword evidence="3 4" id="KW-0342">GTP-binding</keyword>
<protein>
    <recommendedName>
        <fullName evidence="4 5">Cell division protein FtsZ</fullName>
    </recommendedName>
</protein>
<dbReference type="HAMAP" id="MF_00909">
    <property type="entry name" value="FtsZ"/>
    <property type="match status" value="1"/>
</dbReference>
<feature type="binding site" evidence="4">
    <location>
        <position position="158"/>
    </location>
    <ligand>
        <name>GTP</name>
        <dbReference type="ChEBI" id="CHEBI:37565"/>
    </ligand>
</feature>
<evidence type="ECO:0000256" key="3">
    <source>
        <dbReference type="ARBA" id="ARBA00023134"/>
    </source>
</evidence>
<feature type="compositionally biased region" description="Basic residues" evidence="6">
    <location>
        <begin position="365"/>
        <end position="412"/>
    </location>
</feature>
<evidence type="ECO:0000256" key="7">
    <source>
        <dbReference type="SAM" id="Phobius"/>
    </source>
</evidence>
<gene>
    <name evidence="4" type="primary">ftsZ</name>
    <name evidence="10" type="ORF">A2175_02645</name>
</gene>
<feature type="domain" description="Tubulin/FtsZ 2-layer sandwich" evidence="9">
    <location>
        <begin position="222"/>
        <end position="341"/>
    </location>
</feature>
<feature type="binding site" evidence="4">
    <location>
        <position position="202"/>
    </location>
    <ligand>
        <name>GTP</name>
        <dbReference type="ChEBI" id="CHEBI:37565"/>
    </ligand>
</feature>
<evidence type="ECO:0000259" key="9">
    <source>
        <dbReference type="SMART" id="SM00865"/>
    </source>
</evidence>
<feature type="region of interest" description="Disordered" evidence="6">
    <location>
        <begin position="339"/>
        <end position="437"/>
    </location>
</feature>
<dbReference type="InterPro" id="IPR018316">
    <property type="entry name" value="Tubulin/FtsZ_2-layer-sand-dom"/>
</dbReference>
<dbReference type="InterPro" id="IPR000158">
    <property type="entry name" value="Cell_div_FtsZ"/>
</dbReference>
<keyword evidence="4" id="KW-0717">Septation</keyword>
<organism evidence="10 11">
    <name type="scientific">Candidatus Nealsonbacteria bacterium RBG_13_42_11</name>
    <dbReference type="NCBI Taxonomy" id="1801663"/>
    <lineage>
        <taxon>Bacteria</taxon>
        <taxon>Candidatus Nealsoniibacteriota</taxon>
    </lineage>
</organism>
<evidence type="ECO:0000256" key="5">
    <source>
        <dbReference type="NCBIfam" id="TIGR00065"/>
    </source>
</evidence>
<evidence type="ECO:0000259" key="8">
    <source>
        <dbReference type="SMART" id="SM00864"/>
    </source>
</evidence>
<comment type="subcellular location">
    <subcellularLocation>
        <location evidence="4">Cytoplasm</location>
    </subcellularLocation>
    <text evidence="4">Assembles at midcell at the inner surface of the cytoplasmic membrane.</text>
</comment>
<evidence type="ECO:0000256" key="2">
    <source>
        <dbReference type="ARBA" id="ARBA00022741"/>
    </source>
</evidence>
<keyword evidence="7" id="KW-1133">Transmembrane helix</keyword>
<feature type="domain" description="Tubulin/FtsZ GTPase" evidence="8">
    <location>
        <begin position="28"/>
        <end position="220"/>
    </location>
</feature>
<dbReference type="InterPro" id="IPR045061">
    <property type="entry name" value="FtsZ/CetZ"/>
</dbReference>
<feature type="compositionally biased region" description="Basic residues" evidence="6">
    <location>
        <begin position="342"/>
        <end position="351"/>
    </location>
</feature>
<dbReference type="InterPro" id="IPR036525">
    <property type="entry name" value="Tubulin/FtsZ_GTPase_sf"/>
</dbReference>
<accession>A0A1G2DYG2</accession>
<dbReference type="SUPFAM" id="SSF52490">
    <property type="entry name" value="Tubulin nucleotide-binding domain-like"/>
    <property type="match status" value="1"/>
</dbReference>
<dbReference type="InterPro" id="IPR024757">
    <property type="entry name" value="FtsZ_C"/>
</dbReference>
<dbReference type="GO" id="GO:0003924">
    <property type="term" value="F:GTPase activity"/>
    <property type="evidence" value="ECO:0007669"/>
    <property type="project" value="UniProtKB-UniRule"/>
</dbReference>
<dbReference type="AlphaFoldDB" id="A0A1G2DYG2"/>
<evidence type="ECO:0000256" key="6">
    <source>
        <dbReference type="SAM" id="MobiDB-lite"/>
    </source>
</evidence>
<dbReference type="PANTHER" id="PTHR30314">
    <property type="entry name" value="CELL DIVISION PROTEIN FTSZ-RELATED"/>
    <property type="match status" value="1"/>
</dbReference>
<comment type="caution">
    <text evidence="10">The sequence shown here is derived from an EMBL/GenBank/DDBJ whole genome shotgun (WGS) entry which is preliminary data.</text>
</comment>
<dbReference type="PRINTS" id="PR00423">
    <property type="entry name" value="CELLDVISFTSZ"/>
</dbReference>
<evidence type="ECO:0000313" key="11">
    <source>
        <dbReference type="Proteomes" id="UP000176755"/>
    </source>
</evidence>
<dbReference type="STRING" id="1801663.A2175_02645"/>
<dbReference type="Pfam" id="PF12327">
    <property type="entry name" value="FtsZ_C"/>
    <property type="match status" value="1"/>
</dbReference>
<dbReference type="PANTHER" id="PTHR30314:SF3">
    <property type="entry name" value="MITOCHONDRIAL DIVISION PROTEIN FSZA"/>
    <property type="match status" value="1"/>
</dbReference>
<comment type="similarity">
    <text evidence="1 4">Belongs to the FtsZ family.</text>
</comment>
<dbReference type="InterPro" id="IPR003008">
    <property type="entry name" value="Tubulin_FtsZ_GTPase"/>
</dbReference>
<dbReference type="GO" id="GO:0005737">
    <property type="term" value="C:cytoplasm"/>
    <property type="evidence" value="ECO:0007669"/>
    <property type="project" value="UniProtKB-SubCell"/>
</dbReference>
<feature type="binding site" evidence="4">
    <location>
        <position position="154"/>
    </location>
    <ligand>
        <name>GTP</name>
        <dbReference type="ChEBI" id="CHEBI:37565"/>
    </ligand>
</feature>
<keyword evidence="2 4" id="KW-0547">Nucleotide-binding</keyword>
<proteinExistence type="inferred from homology"/>
<dbReference type="CDD" id="cd02201">
    <property type="entry name" value="FtsZ_type1"/>
    <property type="match status" value="1"/>
</dbReference>
<keyword evidence="4" id="KW-0963">Cytoplasm</keyword>
<feature type="transmembrane region" description="Helical" evidence="7">
    <location>
        <begin position="113"/>
        <end position="133"/>
    </location>
</feature>
<dbReference type="EMBL" id="MHLY01000009">
    <property type="protein sequence ID" value="OGZ18624.1"/>
    <property type="molecule type" value="Genomic_DNA"/>
</dbReference>
<keyword evidence="7" id="KW-0812">Transmembrane</keyword>
<feature type="binding site" evidence="4">
    <location>
        <begin position="123"/>
        <end position="125"/>
    </location>
    <ligand>
        <name>GTP</name>
        <dbReference type="ChEBI" id="CHEBI:37565"/>
    </ligand>
</feature>
<name>A0A1G2DYG2_9BACT</name>
<dbReference type="SUPFAM" id="SSF55307">
    <property type="entry name" value="Tubulin C-terminal domain-like"/>
    <property type="match status" value="1"/>
</dbReference>
<dbReference type="GO" id="GO:0000917">
    <property type="term" value="P:division septum assembly"/>
    <property type="evidence" value="ECO:0007669"/>
    <property type="project" value="UniProtKB-KW"/>
</dbReference>
<dbReference type="NCBIfam" id="TIGR00065">
    <property type="entry name" value="ftsZ"/>
    <property type="match status" value="1"/>
</dbReference>
<reference evidence="10 11" key="1">
    <citation type="journal article" date="2016" name="Nat. Commun.">
        <title>Thousands of microbial genomes shed light on interconnected biogeochemical processes in an aquifer system.</title>
        <authorList>
            <person name="Anantharaman K."/>
            <person name="Brown C.T."/>
            <person name="Hug L.A."/>
            <person name="Sharon I."/>
            <person name="Castelle C.J."/>
            <person name="Probst A.J."/>
            <person name="Thomas B.C."/>
            <person name="Singh A."/>
            <person name="Wilkins M.J."/>
            <person name="Karaoz U."/>
            <person name="Brodie E.L."/>
            <person name="Williams K.H."/>
            <person name="Hubbard S.S."/>
            <person name="Banfield J.F."/>
        </authorList>
    </citation>
    <scope>NUCLEOTIDE SEQUENCE [LARGE SCALE GENOMIC DNA]</scope>
</reference>
<dbReference type="GO" id="GO:0043093">
    <property type="term" value="P:FtsZ-dependent cytokinesis"/>
    <property type="evidence" value="ECO:0007669"/>
    <property type="project" value="UniProtKB-UniRule"/>
</dbReference>
<dbReference type="SMART" id="SM00864">
    <property type="entry name" value="Tubulin"/>
    <property type="match status" value="1"/>
</dbReference>
<dbReference type="Proteomes" id="UP000176755">
    <property type="component" value="Unassembled WGS sequence"/>
</dbReference>
<comment type="function">
    <text evidence="4">Essential cell division protein that forms a contractile ring structure (Z ring) at the future cell division site. The regulation of the ring assembly controls the timing and the location of cell division. One of the functions of the FtsZ ring is to recruit other cell division proteins to the septum to produce a new cell wall between the dividing cells. Binds GTP and shows GTPase activity.</text>
</comment>
<evidence type="ECO:0000256" key="1">
    <source>
        <dbReference type="ARBA" id="ARBA00009690"/>
    </source>
</evidence>
<dbReference type="GO" id="GO:0051258">
    <property type="term" value="P:protein polymerization"/>
    <property type="evidence" value="ECO:0007669"/>
    <property type="project" value="UniProtKB-UniRule"/>
</dbReference>
<evidence type="ECO:0000256" key="4">
    <source>
        <dbReference type="HAMAP-Rule" id="MF_00909"/>
    </source>
</evidence>
<comment type="subunit">
    <text evidence="4">Homodimer. Polymerizes to form a dynamic ring structure in a strictly GTP-dependent manner. Interacts directly with several other division proteins.</text>
</comment>
<dbReference type="GO" id="GO:0032153">
    <property type="term" value="C:cell division site"/>
    <property type="evidence" value="ECO:0007669"/>
    <property type="project" value="UniProtKB-UniRule"/>
</dbReference>
<sequence>MRKITKKGKKKTEIKQLPVVPEAVKKTKIRVIGIGGGAGNIVSEIASRIEKATFVAANTDPKALRTVRRKVTRFQFGQSLTHGLGTGMNPDLGREAALDEKDKIKKLLEGQDLCIIIACLGGGTGSGAAPIFAKISKSLGNLTYGIFTLPFKFEGDKKVEIAKEGLEKVKGYLNAFSVIPNERVFQIIDKNTPLRQALSVINRSLAESLEGLIETIYEPGLINIDFADLRTILDGRGRLAYLNSVSVPRKEGASKDLINKALNSPLYPYSIKGAKGVLLNIAGEKELSLAEVNQISKTIAEMVNPEAKIIFGISQGKKYSDIIKTSFLITGCGMKLFPQSAKSKRKKIKKIAHQEKLSKEQVKKTEKKPKQHHKKKISHKKIVKKPMVHKRRKPKKPRKPRKSKPNKTKIKKQKTELKTTPVEVPPPSEPETVRKSALQIRREAEEVEKEMLEKEKFWETPAFLRKKLAK</sequence>
<keyword evidence="4" id="KW-0131">Cell cycle</keyword>
<dbReference type="InterPro" id="IPR008280">
    <property type="entry name" value="Tub_FtsZ_C"/>
</dbReference>
<evidence type="ECO:0000313" key="10">
    <source>
        <dbReference type="EMBL" id="OGZ18624.1"/>
    </source>
</evidence>
<feature type="compositionally biased region" description="Basic and acidic residues" evidence="6">
    <location>
        <begin position="352"/>
        <end position="364"/>
    </location>
</feature>
<dbReference type="GO" id="GO:0005525">
    <property type="term" value="F:GTP binding"/>
    <property type="evidence" value="ECO:0007669"/>
    <property type="project" value="UniProtKB-UniRule"/>
</dbReference>
<keyword evidence="7" id="KW-0472">Membrane</keyword>
<dbReference type="Gene3D" id="3.40.50.1440">
    <property type="entry name" value="Tubulin/FtsZ, GTPase domain"/>
    <property type="match status" value="1"/>
</dbReference>
<keyword evidence="4 10" id="KW-0132">Cell division</keyword>
<dbReference type="SMART" id="SM00865">
    <property type="entry name" value="Tubulin_C"/>
    <property type="match status" value="1"/>
</dbReference>
<dbReference type="Pfam" id="PF00091">
    <property type="entry name" value="Tubulin"/>
    <property type="match status" value="1"/>
</dbReference>
<comment type="caution">
    <text evidence="4">Lacks conserved residue(s) required for the propagation of feature annotation.</text>
</comment>